<evidence type="ECO:0000259" key="11">
    <source>
        <dbReference type="PROSITE" id="PS50262"/>
    </source>
</evidence>
<dbReference type="GeneTree" id="ENSGT01150000286905"/>
<keyword evidence="4" id="KW-0552">Olfaction</keyword>
<dbReference type="InterPro" id="IPR050402">
    <property type="entry name" value="OR51/52/56-like"/>
</dbReference>
<dbReference type="Pfam" id="PF13853">
    <property type="entry name" value="7tm_4"/>
    <property type="match status" value="2"/>
</dbReference>
<dbReference type="PANTHER" id="PTHR26450">
    <property type="entry name" value="OLFACTORY RECEPTOR 56B1-RELATED"/>
    <property type="match status" value="1"/>
</dbReference>
<keyword evidence="8" id="KW-0675">Receptor</keyword>
<sequence>PSFLLLTGLRGLVGACLRLGPLLSMVYITTMAGNCTVIYLPQYHFLSMLAGAGIVLSVSTLFSVIKVFIFDFDKIAFDSCLTQLFFIHTSSSMGSGILLAMAFDRFVAISHLLQYITILTNSRVTKLGLAAFLRGVVLMTLLPILLKRLPFYKGQTLSYSHCIHPNVMKLVCQSQSQYFLWAYIDEGTHTCLSHIFIVFIYYGPLLAITVMHRISHRSSPIVHAILGNTYLFMPPMLNPIVYSLKTKQICSVLRKSLKIQRS</sequence>
<evidence type="ECO:0000256" key="5">
    <source>
        <dbReference type="ARBA" id="ARBA00022989"/>
    </source>
</evidence>
<evidence type="ECO:0000256" key="9">
    <source>
        <dbReference type="ARBA" id="ARBA00023224"/>
    </source>
</evidence>
<dbReference type="GO" id="GO:0004984">
    <property type="term" value="F:olfactory receptor activity"/>
    <property type="evidence" value="ECO:0007669"/>
    <property type="project" value="InterPro"/>
</dbReference>
<proteinExistence type="predicted"/>
<keyword evidence="13" id="KW-1185">Reference proteome</keyword>
<keyword evidence="2" id="KW-0716">Sensory transduction</keyword>
<evidence type="ECO:0000256" key="7">
    <source>
        <dbReference type="ARBA" id="ARBA00023136"/>
    </source>
</evidence>
<evidence type="ECO:0000256" key="4">
    <source>
        <dbReference type="ARBA" id="ARBA00022725"/>
    </source>
</evidence>
<keyword evidence="5 10" id="KW-1133">Transmembrane helix</keyword>
<dbReference type="Ensembl" id="ENSNGAT00000018388.1">
    <property type="protein sequence ID" value="ENSNGAP00000012821.1"/>
    <property type="gene ID" value="ENSNGAG00000014564.1"/>
</dbReference>
<reference evidence="12" key="1">
    <citation type="submission" date="2025-08" db="UniProtKB">
        <authorList>
            <consortium name="Ensembl"/>
        </authorList>
    </citation>
    <scope>IDENTIFICATION</scope>
</reference>
<dbReference type="PANTHER" id="PTHR26450:SF111">
    <property type="entry name" value="OLFACTORY RECEPTOR"/>
    <property type="match status" value="1"/>
</dbReference>
<reference evidence="12" key="2">
    <citation type="submission" date="2025-09" db="UniProtKB">
        <authorList>
            <consortium name="Ensembl"/>
        </authorList>
    </citation>
    <scope>IDENTIFICATION</scope>
</reference>
<accession>A0A8C6R881</accession>
<feature type="transmembrane region" description="Helical" evidence="10">
    <location>
        <begin position="45"/>
        <end position="69"/>
    </location>
</feature>
<evidence type="ECO:0000256" key="2">
    <source>
        <dbReference type="ARBA" id="ARBA00022606"/>
    </source>
</evidence>
<feature type="transmembrane region" description="Helical" evidence="10">
    <location>
        <begin position="192"/>
        <end position="211"/>
    </location>
</feature>
<evidence type="ECO:0000256" key="1">
    <source>
        <dbReference type="ARBA" id="ARBA00004141"/>
    </source>
</evidence>
<name>A0A8C6R881_NANGA</name>
<dbReference type="GO" id="GO:0004930">
    <property type="term" value="F:G protein-coupled receptor activity"/>
    <property type="evidence" value="ECO:0007669"/>
    <property type="project" value="UniProtKB-KW"/>
</dbReference>
<dbReference type="InterPro" id="IPR000725">
    <property type="entry name" value="Olfact_rcpt"/>
</dbReference>
<evidence type="ECO:0000256" key="3">
    <source>
        <dbReference type="ARBA" id="ARBA00022692"/>
    </source>
</evidence>
<dbReference type="SUPFAM" id="SSF81321">
    <property type="entry name" value="Family A G protein-coupled receptor-like"/>
    <property type="match status" value="1"/>
</dbReference>
<comment type="subcellular location">
    <subcellularLocation>
        <location evidence="1">Membrane</location>
        <topology evidence="1">Multi-pass membrane protein</topology>
    </subcellularLocation>
</comment>
<dbReference type="InterPro" id="IPR017452">
    <property type="entry name" value="GPCR_Rhodpsn_7TM"/>
</dbReference>
<keyword evidence="7 10" id="KW-0472">Membrane</keyword>
<dbReference type="AlphaFoldDB" id="A0A8C6R881"/>
<keyword evidence="9" id="KW-0807">Transducer</keyword>
<dbReference type="PROSITE" id="PS50262">
    <property type="entry name" value="G_PROTEIN_RECEP_F1_2"/>
    <property type="match status" value="1"/>
</dbReference>
<evidence type="ECO:0000256" key="10">
    <source>
        <dbReference type="SAM" id="Phobius"/>
    </source>
</evidence>
<protein>
    <submittedName>
        <fullName evidence="12">Olfactory receptor family 51 subfamily AH member 3</fullName>
    </submittedName>
</protein>
<dbReference type="Gene3D" id="1.20.1070.10">
    <property type="entry name" value="Rhodopsin 7-helix transmembrane proteins"/>
    <property type="match status" value="2"/>
</dbReference>
<feature type="transmembrane region" description="Helical" evidence="10">
    <location>
        <begin position="124"/>
        <end position="146"/>
    </location>
</feature>
<feature type="domain" description="G-protein coupled receptors family 1 profile" evidence="11">
    <location>
        <begin position="20"/>
        <end position="212"/>
    </location>
</feature>
<dbReference type="GO" id="GO:0005886">
    <property type="term" value="C:plasma membrane"/>
    <property type="evidence" value="ECO:0007669"/>
    <property type="project" value="TreeGrafter"/>
</dbReference>
<evidence type="ECO:0000313" key="12">
    <source>
        <dbReference type="Ensembl" id="ENSNGAP00000012821.1"/>
    </source>
</evidence>
<organism evidence="12 13">
    <name type="scientific">Nannospalax galili</name>
    <name type="common">Northern Israeli blind subterranean mole rat</name>
    <name type="synonym">Spalax galili</name>
    <dbReference type="NCBI Taxonomy" id="1026970"/>
    <lineage>
        <taxon>Eukaryota</taxon>
        <taxon>Metazoa</taxon>
        <taxon>Chordata</taxon>
        <taxon>Craniata</taxon>
        <taxon>Vertebrata</taxon>
        <taxon>Euteleostomi</taxon>
        <taxon>Mammalia</taxon>
        <taxon>Eutheria</taxon>
        <taxon>Euarchontoglires</taxon>
        <taxon>Glires</taxon>
        <taxon>Rodentia</taxon>
        <taxon>Myomorpha</taxon>
        <taxon>Muroidea</taxon>
        <taxon>Spalacidae</taxon>
        <taxon>Spalacinae</taxon>
        <taxon>Nannospalax</taxon>
    </lineage>
</organism>
<dbReference type="InterPro" id="IPR000276">
    <property type="entry name" value="GPCR_Rhodpsn"/>
</dbReference>
<dbReference type="PROSITE" id="PS00237">
    <property type="entry name" value="G_PROTEIN_RECEP_F1_1"/>
    <property type="match status" value="1"/>
</dbReference>
<evidence type="ECO:0000313" key="13">
    <source>
        <dbReference type="Proteomes" id="UP000694381"/>
    </source>
</evidence>
<keyword evidence="6" id="KW-0297">G-protein coupled receptor</keyword>
<feature type="transmembrane region" description="Helical" evidence="10">
    <location>
        <begin position="12"/>
        <end position="33"/>
    </location>
</feature>
<evidence type="ECO:0000256" key="6">
    <source>
        <dbReference type="ARBA" id="ARBA00023040"/>
    </source>
</evidence>
<evidence type="ECO:0000256" key="8">
    <source>
        <dbReference type="ARBA" id="ARBA00023170"/>
    </source>
</evidence>
<keyword evidence="3 10" id="KW-0812">Transmembrane</keyword>
<dbReference type="OMA" id="RVTKMGL"/>
<feature type="transmembrane region" description="Helical" evidence="10">
    <location>
        <begin position="81"/>
        <end position="103"/>
    </location>
</feature>
<dbReference type="Proteomes" id="UP000694381">
    <property type="component" value="Unassembled WGS sequence"/>
</dbReference>